<dbReference type="SMART" id="SM00065">
    <property type="entry name" value="GAF"/>
    <property type="match status" value="1"/>
</dbReference>
<dbReference type="InterPro" id="IPR003018">
    <property type="entry name" value="GAF"/>
</dbReference>
<keyword evidence="5" id="KW-0597">Phosphoprotein</keyword>
<evidence type="ECO:0000256" key="10">
    <source>
        <dbReference type="ARBA" id="ARBA00023170"/>
    </source>
</evidence>
<evidence type="ECO:0000259" key="12">
    <source>
        <dbReference type="PROSITE" id="PS50109"/>
    </source>
</evidence>
<dbReference type="Pfam" id="PF00360">
    <property type="entry name" value="PHY"/>
    <property type="match status" value="1"/>
</dbReference>
<dbReference type="OrthoDB" id="9766459at2"/>
<dbReference type="InterPro" id="IPR013654">
    <property type="entry name" value="PAS_2"/>
</dbReference>
<evidence type="ECO:0000256" key="7">
    <source>
        <dbReference type="ARBA" id="ARBA00022679"/>
    </source>
</evidence>
<dbReference type="GO" id="GO:0006355">
    <property type="term" value="P:regulation of DNA-templated transcription"/>
    <property type="evidence" value="ECO:0007669"/>
    <property type="project" value="InterPro"/>
</dbReference>
<dbReference type="InterPro" id="IPR050351">
    <property type="entry name" value="BphY/WalK/GraS-like"/>
</dbReference>
<dbReference type="Gene3D" id="1.10.287.130">
    <property type="match status" value="1"/>
</dbReference>
<dbReference type="GO" id="GO:0030295">
    <property type="term" value="F:protein kinase activator activity"/>
    <property type="evidence" value="ECO:0007669"/>
    <property type="project" value="TreeGrafter"/>
</dbReference>
<evidence type="ECO:0000256" key="9">
    <source>
        <dbReference type="ARBA" id="ARBA00022991"/>
    </source>
</evidence>
<dbReference type="GO" id="GO:0000155">
    <property type="term" value="F:phosphorelay sensor kinase activity"/>
    <property type="evidence" value="ECO:0007669"/>
    <property type="project" value="InterPro"/>
</dbReference>
<dbReference type="Pfam" id="PF02518">
    <property type="entry name" value="HATPase_c"/>
    <property type="match status" value="1"/>
</dbReference>
<evidence type="ECO:0000256" key="8">
    <source>
        <dbReference type="ARBA" id="ARBA00022777"/>
    </source>
</evidence>
<keyword evidence="10" id="KW-0675">Receptor</keyword>
<dbReference type="FunFam" id="3.30.565.10:FF:000006">
    <property type="entry name" value="Sensor histidine kinase WalK"/>
    <property type="match status" value="1"/>
</dbReference>
<dbReference type="InterPro" id="IPR043150">
    <property type="entry name" value="Phytochrome_PHY_sf"/>
</dbReference>
<proteinExistence type="inferred from homology"/>
<dbReference type="GO" id="GO:0009584">
    <property type="term" value="P:detection of visible light"/>
    <property type="evidence" value="ECO:0007669"/>
    <property type="project" value="InterPro"/>
</dbReference>
<dbReference type="PROSITE" id="PS50046">
    <property type="entry name" value="PHYTOCHROME_2"/>
    <property type="match status" value="1"/>
</dbReference>
<reference evidence="13 14" key="1">
    <citation type="submission" date="2016-10" db="EMBL/GenBank/DDBJ databases">
        <title>Arsenicibacter rosenii gen. nov., sp. nov., an efficient arsenic-methylating bacterium isolated from an arsenic-contaminated paddy soil.</title>
        <authorList>
            <person name="Huang K."/>
        </authorList>
    </citation>
    <scope>NUCLEOTIDE SEQUENCE [LARGE SCALE GENOMIC DNA]</scope>
    <source>
        <strain evidence="13 14">SM-1</strain>
    </source>
</reference>
<keyword evidence="7" id="KW-0808">Transferase</keyword>
<dbReference type="GO" id="GO:0007234">
    <property type="term" value="P:osmosensory signaling via phosphorelay pathway"/>
    <property type="evidence" value="ECO:0007669"/>
    <property type="project" value="TreeGrafter"/>
</dbReference>
<name>A0A1S2VHJ4_9BACT</name>
<dbReference type="Pfam" id="PF00512">
    <property type="entry name" value="HisKA"/>
    <property type="match status" value="1"/>
</dbReference>
<keyword evidence="9" id="KW-0157">Chromophore</keyword>
<dbReference type="InterPro" id="IPR005467">
    <property type="entry name" value="His_kinase_dom"/>
</dbReference>
<dbReference type="SMART" id="SM00388">
    <property type="entry name" value="HisKA"/>
    <property type="match status" value="1"/>
</dbReference>
<dbReference type="PANTHER" id="PTHR42878">
    <property type="entry name" value="TWO-COMPONENT HISTIDINE KINASE"/>
    <property type="match status" value="1"/>
</dbReference>
<dbReference type="SUPFAM" id="SSF55781">
    <property type="entry name" value="GAF domain-like"/>
    <property type="match status" value="2"/>
</dbReference>
<dbReference type="Gene3D" id="3.30.450.20">
    <property type="entry name" value="PAS domain"/>
    <property type="match status" value="1"/>
</dbReference>
<dbReference type="PANTHER" id="PTHR42878:SF15">
    <property type="entry name" value="BACTERIOPHYTOCHROME"/>
    <property type="match status" value="1"/>
</dbReference>
<dbReference type="AlphaFoldDB" id="A0A1S2VHJ4"/>
<dbReference type="Pfam" id="PF01590">
    <property type="entry name" value="GAF"/>
    <property type="match status" value="1"/>
</dbReference>
<feature type="domain" description="Histidine kinase" evidence="12">
    <location>
        <begin position="513"/>
        <end position="727"/>
    </location>
</feature>
<dbReference type="Pfam" id="PF08446">
    <property type="entry name" value="PAS_2"/>
    <property type="match status" value="1"/>
</dbReference>
<dbReference type="InterPro" id="IPR003661">
    <property type="entry name" value="HisK_dim/P_dom"/>
</dbReference>
<keyword evidence="4" id="KW-0600">Photoreceptor protein</keyword>
<evidence type="ECO:0000259" key="11">
    <source>
        <dbReference type="PROSITE" id="PS50046"/>
    </source>
</evidence>
<evidence type="ECO:0000256" key="6">
    <source>
        <dbReference type="ARBA" id="ARBA00022606"/>
    </source>
</evidence>
<dbReference type="InterPro" id="IPR036890">
    <property type="entry name" value="HATPase_C_sf"/>
</dbReference>
<dbReference type="InterPro" id="IPR035965">
    <property type="entry name" value="PAS-like_dom_sf"/>
</dbReference>
<dbReference type="Gene3D" id="3.30.565.10">
    <property type="entry name" value="Histidine kinase-like ATPase, C-terminal domain"/>
    <property type="match status" value="1"/>
</dbReference>
<evidence type="ECO:0000256" key="4">
    <source>
        <dbReference type="ARBA" id="ARBA00022543"/>
    </source>
</evidence>
<dbReference type="SUPFAM" id="SSF55874">
    <property type="entry name" value="ATPase domain of HSP90 chaperone/DNA topoisomerase II/histidine kinase"/>
    <property type="match status" value="1"/>
</dbReference>
<dbReference type="GO" id="GO:0009881">
    <property type="term" value="F:photoreceptor activity"/>
    <property type="evidence" value="ECO:0007669"/>
    <property type="project" value="UniProtKB-KW"/>
</dbReference>
<evidence type="ECO:0000256" key="2">
    <source>
        <dbReference type="ARBA" id="ARBA00006402"/>
    </source>
</evidence>
<gene>
    <name evidence="13" type="ORF">BLX24_16055</name>
</gene>
<evidence type="ECO:0000256" key="5">
    <source>
        <dbReference type="ARBA" id="ARBA00022553"/>
    </source>
</evidence>
<dbReference type="EC" id="2.7.13.3" evidence="3"/>
<dbReference type="SUPFAM" id="SSF47384">
    <property type="entry name" value="Homodimeric domain of signal transducing histidine kinase"/>
    <property type="match status" value="1"/>
</dbReference>
<dbReference type="CDD" id="cd00082">
    <property type="entry name" value="HisKA"/>
    <property type="match status" value="1"/>
</dbReference>
<dbReference type="PROSITE" id="PS50109">
    <property type="entry name" value="HIS_KIN"/>
    <property type="match status" value="1"/>
</dbReference>
<dbReference type="InterPro" id="IPR013515">
    <property type="entry name" value="Phytochrome_cen-reg"/>
</dbReference>
<keyword evidence="6" id="KW-0716">Sensory transduction</keyword>
<dbReference type="InterPro" id="IPR016132">
    <property type="entry name" value="Phyto_chromo_attachment"/>
</dbReference>
<evidence type="ECO:0000313" key="13">
    <source>
        <dbReference type="EMBL" id="OIN58199.1"/>
    </source>
</evidence>
<organism evidence="13 14">
    <name type="scientific">Arsenicibacter rosenii</name>
    <dbReference type="NCBI Taxonomy" id="1750698"/>
    <lineage>
        <taxon>Bacteria</taxon>
        <taxon>Pseudomonadati</taxon>
        <taxon>Bacteroidota</taxon>
        <taxon>Cytophagia</taxon>
        <taxon>Cytophagales</taxon>
        <taxon>Spirosomataceae</taxon>
        <taxon>Arsenicibacter</taxon>
    </lineage>
</organism>
<comment type="caution">
    <text evidence="13">The sequence shown here is derived from an EMBL/GenBank/DDBJ whole genome shotgun (WGS) entry which is preliminary data.</text>
</comment>
<accession>A0A1S2VHJ4</accession>
<dbReference type="Gene3D" id="3.30.450.40">
    <property type="match status" value="1"/>
</dbReference>
<keyword evidence="8 13" id="KW-0418">Kinase</keyword>
<dbReference type="InterPro" id="IPR036097">
    <property type="entry name" value="HisK_dim/P_sf"/>
</dbReference>
<evidence type="ECO:0000313" key="14">
    <source>
        <dbReference type="Proteomes" id="UP000181790"/>
    </source>
</evidence>
<dbReference type="PRINTS" id="PR01033">
    <property type="entry name" value="PHYTOCHROME"/>
</dbReference>
<dbReference type="Gene3D" id="3.30.450.270">
    <property type="match status" value="1"/>
</dbReference>
<dbReference type="Proteomes" id="UP000181790">
    <property type="component" value="Unassembled WGS sequence"/>
</dbReference>
<comment type="catalytic activity">
    <reaction evidence="1">
        <text>ATP + protein L-histidine = ADP + protein N-phospho-L-histidine.</text>
        <dbReference type="EC" id="2.7.13.3"/>
    </reaction>
</comment>
<protein>
    <recommendedName>
        <fullName evidence="3">histidine kinase</fullName>
        <ecNumber evidence="3">2.7.13.3</ecNumber>
    </recommendedName>
</protein>
<dbReference type="GO" id="GO:0000156">
    <property type="term" value="F:phosphorelay response regulator activity"/>
    <property type="evidence" value="ECO:0007669"/>
    <property type="project" value="TreeGrafter"/>
</dbReference>
<dbReference type="SUPFAM" id="SSF55785">
    <property type="entry name" value="PYP-like sensor domain (PAS domain)"/>
    <property type="match status" value="1"/>
</dbReference>
<keyword evidence="14" id="KW-1185">Reference proteome</keyword>
<feature type="domain" description="Phytochrome chromophore attachment site" evidence="11">
    <location>
        <begin position="129"/>
        <end position="287"/>
    </location>
</feature>
<sequence>MPGRIQAHGFLVVIRPDDFVIVQASENTHILSGIPVQELIGKRVDALLANTNVNGSSLLEIINVALRNRQPDSLNPYRLEINNEPANIILHVHDGALVLEFEPTDDLSNGFLLQQRVAQALADVQASRTMDELLNSAARKVKDLTGYDRVMIYRFSEDWHGHVVAEEKEDHLEPFLGLHYPASDIPRQARELYKINLVRCITDVNQESIPIYPVLYADRKKPFDLTHSVLRAVSPIHIEYLKNMGVQSSMSISLMYRGELWGLIACHHYSPRFIDYPTRMSAKFIAQLLSASLEFRKNEDDLAFWRQIRNQEQVLQEQMLRDWDIKKGLLDHPVTALDINSAIGVAVSLNGEVHTLGKTPSPEQVKDIIEWIKLTSTDTILQTSQLPNLMQGAETYREVASGLLVIELSRELDEYILWFKPERITQVDWAGNPDKPVTVDASGEARISPRKSFEKWTQEVRNQSEPWREVEIATALKLREDILQIINQKANHIRILNEQLRVAYEELDAFSYTVSHDLRTPLSSVKSYSEIILEEYSDELNDDVQDLLNKIIAASDRMTSLIRNILHYSRMGRTELNAQMLDMASMLTILREEIVATEKSRALQLIIKNTPPVYGDHTMVLQIFSNLLSNAVKYTRDKQPAIVIVDGIEHDREVTYSVQDNGIGIDMRQAGKMFELFKRLENAQDYEGSGVGLAILKRILGRHNGKVWFDSEPNRQTTFYVSFPKPVQSQ</sequence>
<comment type="similarity">
    <text evidence="2">In the N-terminal section; belongs to the phytochrome family.</text>
</comment>
<dbReference type="InterPro" id="IPR001294">
    <property type="entry name" value="Phytochrome"/>
</dbReference>
<dbReference type="SMART" id="SM00387">
    <property type="entry name" value="HATPase_c"/>
    <property type="match status" value="1"/>
</dbReference>
<dbReference type="InterPro" id="IPR003594">
    <property type="entry name" value="HATPase_dom"/>
</dbReference>
<evidence type="ECO:0000256" key="3">
    <source>
        <dbReference type="ARBA" id="ARBA00012438"/>
    </source>
</evidence>
<evidence type="ECO:0000256" key="1">
    <source>
        <dbReference type="ARBA" id="ARBA00000085"/>
    </source>
</evidence>
<dbReference type="InterPro" id="IPR029016">
    <property type="entry name" value="GAF-like_dom_sf"/>
</dbReference>
<dbReference type="EMBL" id="MORL01000008">
    <property type="protein sequence ID" value="OIN58199.1"/>
    <property type="molecule type" value="Genomic_DNA"/>
</dbReference>